<dbReference type="Gene3D" id="2.60.120.830">
    <property type="match status" value="1"/>
</dbReference>
<dbReference type="InterPro" id="IPR041645">
    <property type="entry name" value="ADAMTS_CR_2"/>
</dbReference>
<feature type="compositionally biased region" description="Basic and acidic residues" evidence="19">
    <location>
        <begin position="188"/>
        <end position="197"/>
    </location>
</feature>
<dbReference type="InterPro" id="IPR002870">
    <property type="entry name" value="Peptidase_M12B_N"/>
</dbReference>
<feature type="disulfide bond" evidence="17">
    <location>
        <begin position="378"/>
        <end position="465"/>
    </location>
</feature>
<dbReference type="InterPro" id="IPR045371">
    <property type="entry name" value="ADAMTS_CR_3"/>
</dbReference>
<feature type="binding site" evidence="16">
    <location>
        <position position="348"/>
    </location>
    <ligand>
        <name>Ca(2+)</name>
        <dbReference type="ChEBI" id="CHEBI:29108"/>
        <label>1</label>
    </ligand>
</feature>
<dbReference type="PANTHER" id="PTHR13723">
    <property type="entry name" value="ADAMTS A DISINTEGRIN AND METALLOPROTEASE WITH THROMBOSPONDIN MOTIFS PROTEASE"/>
    <property type="match status" value="1"/>
</dbReference>
<gene>
    <name evidence="22" type="ORF">CLODIP_2_CD05236</name>
</gene>
<feature type="binding site" evidence="16">
    <location>
        <position position="468"/>
    </location>
    <ligand>
        <name>Ca(2+)</name>
        <dbReference type="ChEBI" id="CHEBI:29108"/>
        <label>1</label>
    </ligand>
</feature>
<keyword evidence="10 16" id="KW-0862">Zinc</keyword>
<evidence type="ECO:0000256" key="17">
    <source>
        <dbReference type="PIRSR" id="PIRSR613273-3"/>
    </source>
</evidence>
<feature type="disulfide bond" evidence="17">
    <location>
        <begin position="575"/>
        <end position="613"/>
    </location>
</feature>
<dbReference type="Proteomes" id="UP000494165">
    <property type="component" value="Unassembled WGS sequence"/>
</dbReference>
<feature type="signal peptide" evidence="20">
    <location>
        <begin position="1"/>
        <end position="20"/>
    </location>
</feature>
<comment type="subcellular location">
    <subcellularLocation>
        <location evidence="1">Secreted</location>
        <location evidence="1">Extracellular space</location>
        <location evidence="1">Extracellular matrix</location>
    </subcellularLocation>
</comment>
<feature type="disulfide bond" evidence="17">
    <location>
        <begin position="494"/>
        <end position="518"/>
    </location>
</feature>
<dbReference type="InterPro" id="IPR050439">
    <property type="entry name" value="ADAMTS_ADAMTS-like"/>
</dbReference>
<sequence>MIRTLSAALTPLLLLLLASAQSFQGIFSGQLTDFEVVIPRKIGAGDDLEHHHPVSPWHSSRSKRATVDEHKVQFEVPLRDAPLILELWPSVDFISSRLSVHRPSGRRRRSIGSAFHSCHFQGVVQGEPDSTVALSACSGLAGMVRSERHGTLWIEPIRNGGVKGHQHVIYKRPSSSAKSASHSCGTEEPPRIFKKPDGTRINRLKRSTSQEQYEENFLLPEELATRRPYLGHNFKGENPHAFSVSKERNVEVMVVADRSMMDFHDKESASDLETYLLTVMNMVSAFYRIPSLGNRVNIVVAKLRVEDESMQSGISFNVTTNADKTLDSFCFWQKKANNPDDESSDHHDVAILLTRVDICSKSDQPCGTLGVAHVGGMCDLNRACSVNQDNGLSVAHTVAHELGHNFGMVHDAGDESNNADDCLSRNGSALHIMTPNFDVETTSMEWSSCSRKAITRFFDKGDGECLNDQSIDAEGPTNISELPAGALYDADHQCRLQYSSLATSVCSEEEDFCLYLWCSVNGTCTTSLRPPADGTNCGHRKWCMNRECVEVRDSPVAVDGGWGEWRAFTECSRSCGGGVATSERDCDHPKPAHGGLYCTGARKRYRVCNTKSCPRTEPSFRAQQCASFDQDWKPYFVPGSPCSLYCTNESLIVEAAPVVKDGTPCNNLSNDMCIEGKCRIVGCDWKVDSRAEEDACGVCNGDGSQCITHSNHFSRKDGKGMQAIADIPPEARNIRVEETASSRAFIALGPAEDRLYVDGRRLGKGENNYIPVAGSIATYKRWGHRESLTVHGPTNESLHVYIIYPGKARIKYEYTVKRKPGRVSEFSWQFPDWSACSVTCGTGVQVARPQCMEGDLGPTDNIKCLSAGQPPSPMIRACNLPPCPARWWSGPWQLCPLTCGPWNTRRHRTVLCVRSLEEGAEFQALPDEECDIATKPPEEEACPGLPKCDRYQPSEEHVGKSKSVIKVAATTKPVRQRMVRRHRKRAEARLRSHQTREEKRFRWHVGDWTHCSTTCGDGIKKRGVNCQLSQSGHRVAAKHCPGKKPVDYEPCNLRPCSEWTVGTWSNCDCEVIGMSTRTVKCPRLNECSELLKPESARSCLESCFN</sequence>
<feature type="binding site" evidence="16 18">
    <location>
        <position position="410"/>
    </location>
    <ligand>
        <name>Zn(2+)</name>
        <dbReference type="ChEBI" id="CHEBI:29105"/>
        <note>catalytic</note>
    </ligand>
</feature>
<dbReference type="Gene3D" id="2.20.100.10">
    <property type="entry name" value="Thrombospondin type-1 (TSP1) repeat"/>
    <property type="match status" value="3"/>
</dbReference>
<keyword evidence="16" id="KW-0106">Calcium</keyword>
<keyword evidence="12" id="KW-0865">Zymogen</keyword>
<dbReference type="EMBL" id="CADEPI010000001">
    <property type="protein sequence ID" value="CAB3359030.1"/>
    <property type="molecule type" value="Genomic_DNA"/>
</dbReference>
<dbReference type="InterPro" id="IPR006586">
    <property type="entry name" value="ADAM_Cys-rich"/>
</dbReference>
<feature type="binding site" evidence="16">
    <location>
        <position position="465"/>
    </location>
    <ligand>
        <name>Ca(2+)</name>
        <dbReference type="ChEBI" id="CHEBI:29108"/>
        <label>1</label>
    </ligand>
</feature>
<evidence type="ECO:0000256" key="9">
    <source>
        <dbReference type="ARBA" id="ARBA00022801"/>
    </source>
</evidence>
<feature type="disulfide bond" evidence="17">
    <location>
        <begin position="571"/>
        <end position="608"/>
    </location>
</feature>
<feature type="binding site" evidence="16">
    <location>
        <position position="341"/>
    </location>
    <ligand>
        <name>Ca(2+)</name>
        <dbReference type="ChEBI" id="CHEBI:29108"/>
        <label>2</label>
    </ligand>
</feature>
<dbReference type="FunFam" id="3.40.390.10:FF:000001">
    <property type="entry name" value="A disintegrin and metalloproteinase with thrombospondin motifs 1"/>
    <property type="match status" value="1"/>
</dbReference>
<dbReference type="FunFam" id="2.20.100.10:FF:000005">
    <property type="entry name" value="ADAM metallopeptidase with thrombospondin type 1 motif 9"/>
    <property type="match status" value="1"/>
</dbReference>
<evidence type="ECO:0000256" key="1">
    <source>
        <dbReference type="ARBA" id="ARBA00004498"/>
    </source>
</evidence>
<feature type="disulfide bond" evidence="17">
    <location>
        <begin position="422"/>
        <end position="449"/>
    </location>
</feature>
<evidence type="ECO:0000256" key="4">
    <source>
        <dbReference type="ARBA" id="ARBA00022670"/>
    </source>
</evidence>
<dbReference type="InterPro" id="IPR000884">
    <property type="entry name" value="TSP1_rpt"/>
</dbReference>
<dbReference type="SUPFAM" id="SSF55486">
    <property type="entry name" value="Metalloproteases ('zincins'), catalytic domain"/>
    <property type="match status" value="1"/>
</dbReference>
<dbReference type="GO" id="GO:0006508">
    <property type="term" value="P:proteolysis"/>
    <property type="evidence" value="ECO:0007669"/>
    <property type="project" value="UniProtKB-KW"/>
</dbReference>
<dbReference type="FunFam" id="2.20.100.10:FF:000006">
    <property type="entry name" value="A disintegrin and metalloproteinase with thrombospondin motifs 1"/>
    <property type="match status" value="1"/>
</dbReference>
<dbReference type="Gene3D" id="3.40.1620.60">
    <property type="match status" value="1"/>
</dbReference>
<dbReference type="Pfam" id="PF01562">
    <property type="entry name" value="Pep_M12B_propep"/>
    <property type="match status" value="1"/>
</dbReference>
<evidence type="ECO:0000256" key="10">
    <source>
        <dbReference type="ARBA" id="ARBA00022833"/>
    </source>
</evidence>
<feature type="compositionally biased region" description="Low complexity" evidence="19">
    <location>
        <begin position="174"/>
        <end position="183"/>
    </location>
</feature>
<keyword evidence="13 17" id="KW-1015">Disulfide bond</keyword>
<feature type="disulfide bond" evidence="17">
    <location>
        <begin position="330"/>
        <end position="384"/>
    </location>
</feature>
<protein>
    <recommendedName>
        <fullName evidence="21">Peptidase M12B domain-containing protein</fullName>
    </recommendedName>
</protein>
<keyword evidence="4" id="KW-0645">Protease</keyword>
<comment type="caution">
    <text evidence="18">Lacks conserved residue(s) required for the propagation of feature annotation.</text>
</comment>
<dbReference type="PROSITE" id="PS50215">
    <property type="entry name" value="ADAM_MEPRO"/>
    <property type="match status" value="1"/>
</dbReference>
<dbReference type="SUPFAM" id="SSF82895">
    <property type="entry name" value="TSP-1 type 1 repeat"/>
    <property type="match status" value="3"/>
</dbReference>
<feature type="binding site" evidence="16">
    <location>
        <position position="468"/>
    </location>
    <ligand>
        <name>Ca(2+)</name>
        <dbReference type="ChEBI" id="CHEBI:29108"/>
        <label>2</label>
    </ligand>
</feature>
<dbReference type="InterPro" id="IPR013273">
    <property type="entry name" value="ADAMTS/ADAMTS-like"/>
</dbReference>
<name>A0A8S1BR76_9INSE</name>
<feature type="binding site" evidence="16">
    <location>
        <position position="251"/>
    </location>
    <ligand>
        <name>Ca(2+)</name>
        <dbReference type="ChEBI" id="CHEBI:29108"/>
        <label>2</label>
    </ligand>
</feature>
<evidence type="ECO:0000256" key="5">
    <source>
        <dbReference type="ARBA" id="ARBA00022685"/>
    </source>
</evidence>
<feature type="binding site" evidence="16">
    <location>
        <position position="251"/>
    </location>
    <ligand>
        <name>Ca(2+)</name>
        <dbReference type="ChEBI" id="CHEBI:29108"/>
        <label>1</label>
    </ligand>
</feature>
<evidence type="ECO:0000259" key="21">
    <source>
        <dbReference type="PROSITE" id="PS50215"/>
    </source>
</evidence>
<feature type="disulfide bond" evidence="17">
    <location>
        <begin position="537"/>
        <end position="548"/>
    </location>
</feature>
<dbReference type="InterPro" id="IPR024079">
    <property type="entry name" value="MetalloPept_cat_dom_sf"/>
</dbReference>
<accession>A0A8S1BR76</accession>
<feature type="binding site" evidence="16 18">
    <location>
        <position position="400"/>
    </location>
    <ligand>
        <name>Zn(2+)</name>
        <dbReference type="ChEBI" id="CHEBI:29105"/>
        <note>catalytic</note>
    </ligand>
</feature>
<keyword evidence="8" id="KW-0677">Repeat</keyword>
<evidence type="ECO:0000256" key="12">
    <source>
        <dbReference type="ARBA" id="ARBA00023145"/>
    </source>
</evidence>
<dbReference type="GO" id="GO:0031012">
    <property type="term" value="C:extracellular matrix"/>
    <property type="evidence" value="ECO:0007669"/>
    <property type="project" value="TreeGrafter"/>
</dbReference>
<evidence type="ECO:0000313" key="22">
    <source>
        <dbReference type="EMBL" id="CAB3359030.1"/>
    </source>
</evidence>
<dbReference type="SMART" id="SM00608">
    <property type="entry name" value="ACR"/>
    <property type="match status" value="1"/>
</dbReference>
<evidence type="ECO:0000256" key="11">
    <source>
        <dbReference type="ARBA" id="ARBA00023049"/>
    </source>
</evidence>
<keyword evidence="6 16" id="KW-0479">Metal-binding</keyword>
<keyword evidence="9" id="KW-0378">Hydrolase</keyword>
<comment type="cofactor">
    <cofactor evidence="16">
        <name>Zn(2+)</name>
        <dbReference type="ChEBI" id="CHEBI:29105"/>
    </cofactor>
    <text evidence="16">Binds 1 zinc ion per subunit.</text>
</comment>
<dbReference type="Pfam" id="PF00090">
    <property type="entry name" value="TSP_1"/>
    <property type="match status" value="1"/>
</dbReference>
<proteinExistence type="predicted"/>
<evidence type="ECO:0000256" key="20">
    <source>
        <dbReference type="SAM" id="SignalP"/>
    </source>
</evidence>
<dbReference type="Pfam" id="PF19030">
    <property type="entry name" value="TSP1_ADAMTS"/>
    <property type="match status" value="3"/>
</dbReference>
<dbReference type="Pfam" id="PF19236">
    <property type="entry name" value="ADAMTS_CR_3"/>
    <property type="match status" value="1"/>
</dbReference>
<dbReference type="GO" id="GO:0030198">
    <property type="term" value="P:extracellular matrix organization"/>
    <property type="evidence" value="ECO:0007669"/>
    <property type="project" value="InterPro"/>
</dbReference>
<feature type="active site" evidence="15 18">
    <location>
        <position position="401"/>
    </location>
</feature>
<dbReference type="Gene3D" id="3.40.390.10">
    <property type="entry name" value="Collagenase (Catalytic Domain)"/>
    <property type="match status" value="1"/>
</dbReference>
<dbReference type="Pfam" id="PF17771">
    <property type="entry name" value="ADAMTS_CR_2"/>
    <property type="match status" value="1"/>
</dbReference>
<feature type="chain" id="PRO_5035856296" description="Peptidase M12B domain-containing protein" evidence="20">
    <location>
        <begin position="21"/>
        <end position="1105"/>
    </location>
</feature>
<feature type="disulfide bond" evidence="17">
    <location>
        <begin position="586"/>
        <end position="598"/>
    </location>
</feature>
<comment type="caution">
    <text evidence="22">The sequence shown here is derived from an EMBL/GenBank/DDBJ whole genome shotgun (WGS) entry which is preliminary data.</text>
</comment>
<dbReference type="PRINTS" id="PR01857">
    <property type="entry name" value="ADAMTSFAMILY"/>
</dbReference>
<evidence type="ECO:0000256" key="16">
    <source>
        <dbReference type="PIRSR" id="PIRSR613273-2"/>
    </source>
</evidence>
<feature type="region of interest" description="Disordered" evidence="19">
    <location>
        <begin position="973"/>
        <end position="993"/>
    </location>
</feature>
<dbReference type="AlphaFoldDB" id="A0A8S1BR76"/>
<dbReference type="GO" id="GO:0046872">
    <property type="term" value="F:metal ion binding"/>
    <property type="evidence" value="ECO:0007669"/>
    <property type="project" value="UniProtKB-KW"/>
</dbReference>
<feature type="binding site" evidence="16">
    <location>
        <position position="341"/>
    </location>
    <ligand>
        <name>Ca(2+)</name>
        <dbReference type="ChEBI" id="CHEBI:29108"/>
        <label>1</label>
    </ligand>
</feature>
<dbReference type="InterPro" id="IPR010294">
    <property type="entry name" value="ADAMTS_spacer1"/>
</dbReference>
<evidence type="ECO:0000256" key="3">
    <source>
        <dbReference type="ARBA" id="ARBA00022530"/>
    </source>
</evidence>
<keyword evidence="14" id="KW-0325">Glycoprotein</keyword>
<evidence type="ECO:0000256" key="18">
    <source>
        <dbReference type="PROSITE-ProRule" id="PRU00276"/>
    </source>
</evidence>
<dbReference type="Pfam" id="PF01421">
    <property type="entry name" value="Reprolysin"/>
    <property type="match status" value="1"/>
</dbReference>
<dbReference type="CDD" id="cd04273">
    <property type="entry name" value="ZnMc_ADAMTS_like"/>
    <property type="match status" value="1"/>
</dbReference>
<evidence type="ECO:0000256" key="2">
    <source>
        <dbReference type="ARBA" id="ARBA00022525"/>
    </source>
</evidence>
<dbReference type="OrthoDB" id="412680at2759"/>
<feature type="disulfide bond" evidence="17">
    <location>
        <begin position="513"/>
        <end position="543"/>
    </location>
</feature>
<dbReference type="PANTHER" id="PTHR13723:SF200">
    <property type="entry name" value="ADAM METALLOPEPTIDASE WITH THROMBOSPONDIN TYPE 1 MOTIF B, ISOFORM B"/>
    <property type="match status" value="1"/>
</dbReference>
<keyword evidence="11" id="KW-0482">Metalloprotease</keyword>
<evidence type="ECO:0000256" key="8">
    <source>
        <dbReference type="ARBA" id="ARBA00022737"/>
    </source>
</evidence>
<reference evidence="22 23" key="1">
    <citation type="submission" date="2020-04" db="EMBL/GenBank/DDBJ databases">
        <authorList>
            <person name="Alioto T."/>
            <person name="Alioto T."/>
            <person name="Gomez Garrido J."/>
        </authorList>
    </citation>
    <scope>NUCLEOTIDE SEQUENCE [LARGE SCALE GENOMIC DNA]</scope>
</reference>
<keyword evidence="2" id="KW-0964">Secreted</keyword>
<feature type="binding site" evidence="16 18">
    <location>
        <position position="404"/>
    </location>
    <ligand>
        <name>Zn(2+)</name>
        <dbReference type="ChEBI" id="CHEBI:29105"/>
        <note>catalytic</note>
    </ligand>
</feature>
<organism evidence="22 23">
    <name type="scientific">Cloeon dipterum</name>
    <dbReference type="NCBI Taxonomy" id="197152"/>
    <lineage>
        <taxon>Eukaryota</taxon>
        <taxon>Metazoa</taxon>
        <taxon>Ecdysozoa</taxon>
        <taxon>Arthropoda</taxon>
        <taxon>Hexapoda</taxon>
        <taxon>Insecta</taxon>
        <taxon>Pterygota</taxon>
        <taxon>Palaeoptera</taxon>
        <taxon>Ephemeroptera</taxon>
        <taxon>Pisciforma</taxon>
        <taxon>Baetidae</taxon>
        <taxon>Cloeon</taxon>
    </lineage>
</organism>
<evidence type="ECO:0000256" key="6">
    <source>
        <dbReference type="ARBA" id="ARBA00022723"/>
    </source>
</evidence>
<evidence type="ECO:0000313" key="23">
    <source>
        <dbReference type="Proteomes" id="UP000494165"/>
    </source>
</evidence>
<evidence type="ECO:0000256" key="15">
    <source>
        <dbReference type="PIRSR" id="PIRSR613273-1"/>
    </source>
</evidence>
<dbReference type="Pfam" id="PF05986">
    <property type="entry name" value="ADAMTS_spacer1"/>
    <property type="match status" value="1"/>
</dbReference>
<dbReference type="SMART" id="SM00209">
    <property type="entry name" value="TSP1"/>
    <property type="match status" value="4"/>
</dbReference>
<evidence type="ECO:0000256" key="13">
    <source>
        <dbReference type="ARBA" id="ARBA00023157"/>
    </source>
</evidence>
<feature type="disulfide bond" evidence="17">
    <location>
        <begin position="359"/>
        <end position="366"/>
    </location>
</feature>
<dbReference type="InterPro" id="IPR036383">
    <property type="entry name" value="TSP1_rpt_sf"/>
</dbReference>
<keyword evidence="5" id="KW-0165">Cleavage on pair of basic residues</keyword>
<dbReference type="GO" id="GO:0004222">
    <property type="term" value="F:metalloendopeptidase activity"/>
    <property type="evidence" value="ECO:0007669"/>
    <property type="project" value="InterPro"/>
</dbReference>
<feature type="region of interest" description="Disordered" evidence="19">
    <location>
        <begin position="173"/>
        <end position="197"/>
    </location>
</feature>
<keyword evidence="23" id="KW-1185">Reference proteome</keyword>
<feature type="domain" description="Peptidase M12B" evidence="21">
    <location>
        <begin position="248"/>
        <end position="470"/>
    </location>
</feature>
<keyword evidence="3" id="KW-0272">Extracellular matrix</keyword>
<evidence type="ECO:0000256" key="19">
    <source>
        <dbReference type="SAM" id="MobiDB-lite"/>
    </source>
</evidence>
<feature type="disulfide bond" evidence="17">
    <location>
        <begin position="506"/>
        <end position="524"/>
    </location>
</feature>
<dbReference type="PROSITE" id="PS50092">
    <property type="entry name" value="TSP1"/>
    <property type="match status" value="4"/>
</dbReference>
<dbReference type="InterPro" id="IPR001590">
    <property type="entry name" value="Peptidase_M12B"/>
</dbReference>
<evidence type="ECO:0000256" key="14">
    <source>
        <dbReference type="ARBA" id="ARBA00023180"/>
    </source>
</evidence>
<evidence type="ECO:0000256" key="7">
    <source>
        <dbReference type="ARBA" id="ARBA00022729"/>
    </source>
</evidence>
<keyword evidence="7 20" id="KW-0732">Signal</keyword>
<feature type="compositionally biased region" description="Basic residues" evidence="19">
    <location>
        <begin position="974"/>
        <end position="986"/>
    </location>
</feature>